<gene>
    <name evidence="2" type="ORF">N015_13200</name>
</gene>
<name>A0ABX6HCK8_9PSED</name>
<organism evidence="2 3">
    <name type="scientific">Pseudomonas asturiensis</name>
    <dbReference type="NCBI Taxonomy" id="1190415"/>
    <lineage>
        <taxon>Bacteria</taxon>
        <taxon>Pseudomonadati</taxon>
        <taxon>Pseudomonadota</taxon>
        <taxon>Gammaproteobacteria</taxon>
        <taxon>Pseudomonadales</taxon>
        <taxon>Pseudomonadaceae</taxon>
        <taxon>Pseudomonas</taxon>
    </lineage>
</organism>
<dbReference type="RefSeq" id="WP_152534985.1">
    <property type="nucleotide sequence ID" value="NZ_CP047265.1"/>
</dbReference>
<evidence type="ECO:0000313" key="2">
    <source>
        <dbReference type="EMBL" id="QHF03311.1"/>
    </source>
</evidence>
<evidence type="ECO:0000313" key="3">
    <source>
        <dbReference type="Proteomes" id="UP000464644"/>
    </source>
</evidence>
<keyword evidence="3" id="KW-1185">Reference proteome</keyword>
<dbReference type="Proteomes" id="UP000464644">
    <property type="component" value="Chromosome"/>
</dbReference>
<feature type="region of interest" description="Disordered" evidence="1">
    <location>
        <begin position="69"/>
        <end position="118"/>
    </location>
</feature>
<protein>
    <submittedName>
        <fullName evidence="2">Uncharacterized protein</fullName>
    </submittedName>
</protein>
<sequence length="118" mass="12955">MNQDQLNCEMKLIFAKACAEALRDPLDNMLRMKLGKDELEAFSIAVGTLYSSTYTQLHNHLVIARSQASMEQGADKGLSSNSREAAPQSPSASLCQEECVRPECKEPCSVSDRSQSGR</sequence>
<accession>A0ABX6HCK8</accession>
<dbReference type="EMBL" id="CP047265">
    <property type="protein sequence ID" value="QHF03311.1"/>
    <property type="molecule type" value="Genomic_DNA"/>
</dbReference>
<proteinExistence type="predicted"/>
<feature type="compositionally biased region" description="Polar residues" evidence="1">
    <location>
        <begin position="78"/>
        <end position="94"/>
    </location>
</feature>
<reference evidence="2 3" key="1">
    <citation type="journal article" date="2014" name="Genome Announc.">
        <title>Draft Genome Sequences of a Phylogenetically Diverse Suite of Pseudomonas syringae Strains from Multiple Source Populations.</title>
        <authorList>
            <person name="Baltrus D.A."/>
            <person name="Yourstone S."/>
            <person name="Lind A."/>
            <person name="Guilbaud C."/>
            <person name="Sands D.C."/>
            <person name="Jones C.D."/>
            <person name="Morris C.E."/>
            <person name="Dangl J.L."/>
        </authorList>
    </citation>
    <scope>NUCLEOTIDE SEQUENCE [LARGE SCALE GENOMIC DNA]</scope>
    <source>
        <strain evidence="2 3">CC1524</strain>
    </source>
</reference>
<evidence type="ECO:0000256" key="1">
    <source>
        <dbReference type="SAM" id="MobiDB-lite"/>
    </source>
</evidence>